<keyword evidence="2" id="KW-1185">Reference proteome</keyword>
<organism evidence="1 2">
    <name type="scientific">Desmophyllum pertusum</name>
    <dbReference type="NCBI Taxonomy" id="174260"/>
    <lineage>
        <taxon>Eukaryota</taxon>
        <taxon>Metazoa</taxon>
        <taxon>Cnidaria</taxon>
        <taxon>Anthozoa</taxon>
        <taxon>Hexacorallia</taxon>
        <taxon>Scleractinia</taxon>
        <taxon>Caryophylliina</taxon>
        <taxon>Caryophylliidae</taxon>
        <taxon>Desmophyllum</taxon>
    </lineage>
</organism>
<accession>A0A9W9Z2U0</accession>
<dbReference type="Proteomes" id="UP001163046">
    <property type="component" value="Unassembled WGS sequence"/>
</dbReference>
<comment type="caution">
    <text evidence="1">The sequence shown here is derived from an EMBL/GenBank/DDBJ whole genome shotgun (WGS) entry which is preliminary data.</text>
</comment>
<evidence type="ECO:0000313" key="2">
    <source>
        <dbReference type="Proteomes" id="UP001163046"/>
    </source>
</evidence>
<gene>
    <name evidence="1" type="ORF">OS493_020638</name>
</gene>
<proteinExistence type="predicted"/>
<reference evidence="1" key="1">
    <citation type="submission" date="2023-01" db="EMBL/GenBank/DDBJ databases">
        <title>Genome assembly of the deep-sea coral Lophelia pertusa.</title>
        <authorList>
            <person name="Herrera S."/>
            <person name="Cordes E."/>
        </authorList>
    </citation>
    <scope>NUCLEOTIDE SEQUENCE</scope>
    <source>
        <strain evidence="1">USNM1676648</strain>
        <tissue evidence="1">Polyp</tissue>
    </source>
</reference>
<sequence>MALLKAGKLQDKYDKQKLVSSLNRGGLWAVTGHAYNVFSKTEHHFRQLTSNTTGRLQRVDITSITHKSITDSYLISSFQNMVSDAELVPTSCVSKDVLHSIDIIQQHKMKLKQTKGKALRKGIKRSCEEQTQQRQN</sequence>
<name>A0A9W9Z2U0_9CNID</name>
<dbReference type="AlphaFoldDB" id="A0A9W9Z2U0"/>
<protein>
    <submittedName>
        <fullName evidence="1">Uncharacterized protein</fullName>
    </submittedName>
</protein>
<dbReference type="EMBL" id="MU826838">
    <property type="protein sequence ID" value="KAJ7372204.1"/>
    <property type="molecule type" value="Genomic_DNA"/>
</dbReference>
<dbReference type="OrthoDB" id="5980469at2759"/>
<evidence type="ECO:0000313" key="1">
    <source>
        <dbReference type="EMBL" id="KAJ7372204.1"/>
    </source>
</evidence>